<name>A0ABT8WXN0_9FLAO</name>
<reference evidence="8" key="1">
    <citation type="submission" date="2023-07" db="EMBL/GenBank/DDBJ databases">
        <title>Two novel species in the genus Flavivirga.</title>
        <authorList>
            <person name="Kwon K."/>
        </authorList>
    </citation>
    <scope>NUCLEOTIDE SEQUENCE</scope>
    <source>
        <strain evidence="8">KACC 14157</strain>
    </source>
</reference>
<dbReference type="InterPro" id="IPR015797">
    <property type="entry name" value="NUDIX_hydrolase-like_dom_sf"/>
</dbReference>
<feature type="domain" description="Nudix hydrolase" evidence="7">
    <location>
        <begin position="46"/>
        <end position="184"/>
    </location>
</feature>
<gene>
    <name evidence="8" type="ORF">Q4Q39_03410</name>
</gene>
<keyword evidence="3" id="KW-0479">Metal-binding</keyword>
<comment type="cofactor">
    <cofactor evidence="1">
        <name>Mn(2+)</name>
        <dbReference type="ChEBI" id="CHEBI:29035"/>
    </cofactor>
</comment>
<dbReference type="PROSITE" id="PS51462">
    <property type="entry name" value="NUDIX"/>
    <property type="match status" value="1"/>
</dbReference>
<dbReference type="PANTHER" id="PTHR12992:SF11">
    <property type="entry name" value="MITOCHONDRIAL COENZYME A DIPHOSPHATASE NUDT8"/>
    <property type="match status" value="1"/>
</dbReference>
<evidence type="ECO:0000256" key="6">
    <source>
        <dbReference type="ARBA" id="ARBA00023211"/>
    </source>
</evidence>
<evidence type="ECO:0000256" key="1">
    <source>
        <dbReference type="ARBA" id="ARBA00001936"/>
    </source>
</evidence>
<comment type="cofactor">
    <cofactor evidence="2">
        <name>Mg(2+)</name>
        <dbReference type="ChEBI" id="CHEBI:18420"/>
    </cofactor>
</comment>
<dbReference type="InterPro" id="IPR000086">
    <property type="entry name" value="NUDIX_hydrolase_dom"/>
</dbReference>
<dbReference type="SUPFAM" id="SSF55811">
    <property type="entry name" value="Nudix"/>
    <property type="match status" value="1"/>
</dbReference>
<evidence type="ECO:0000256" key="3">
    <source>
        <dbReference type="ARBA" id="ARBA00022723"/>
    </source>
</evidence>
<dbReference type="Proteomes" id="UP001176891">
    <property type="component" value="Unassembled WGS sequence"/>
</dbReference>
<dbReference type="EMBL" id="JAUOEM010000001">
    <property type="protein sequence ID" value="MDO5986445.1"/>
    <property type="molecule type" value="Genomic_DNA"/>
</dbReference>
<keyword evidence="6" id="KW-0464">Manganese</keyword>
<evidence type="ECO:0000259" key="7">
    <source>
        <dbReference type="PROSITE" id="PS51462"/>
    </source>
</evidence>
<dbReference type="InterPro" id="IPR045121">
    <property type="entry name" value="CoAse"/>
</dbReference>
<organism evidence="8 9">
    <name type="scientific">Flavivirga amylovorans</name>
    <dbReference type="NCBI Taxonomy" id="870486"/>
    <lineage>
        <taxon>Bacteria</taxon>
        <taxon>Pseudomonadati</taxon>
        <taxon>Bacteroidota</taxon>
        <taxon>Flavobacteriia</taxon>
        <taxon>Flavobacteriales</taxon>
        <taxon>Flavobacteriaceae</taxon>
        <taxon>Flavivirga</taxon>
    </lineage>
</organism>
<sequence>MNFDEFLKLTSKVKNIPLPAESSHFKMVPAFRRSLMEKQKEAIKKAKKAGVLALFYPGINNDTKLVLILRKTYKGVHSAQVAFPGGKLEDQDSSLAAAALRETFEEVGVSINTIEIIRKLSQVYIPPSNFYVQPFLGITRQTPNFMKQEDEVEAIIEIDLQHFLDDRALITQEVKTSYSVEAKVPAFKLNEHIVWGATAMMLSEIKDLLKQYM</sequence>
<dbReference type="Gene3D" id="3.90.79.10">
    <property type="entry name" value="Nucleoside Triphosphate Pyrophosphohydrolase"/>
    <property type="match status" value="1"/>
</dbReference>
<keyword evidence="5" id="KW-0460">Magnesium</keyword>
<proteinExistence type="predicted"/>
<dbReference type="GO" id="GO:0035539">
    <property type="term" value="F:8-oxo-7,8-dihydrodeoxyguanosine triphosphate pyrophosphatase activity"/>
    <property type="evidence" value="ECO:0007669"/>
    <property type="project" value="UniProtKB-EC"/>
</dbReference>
<comment type="caution">
    <text evidence="8">The sequence shown here is derived from an EMBL/GenBank/DDBJ whole genome shotgun (WGS) entry which is preliminary data.</text>
</comment>
<dbReference type="CDD" id="cd03426">
    <property type="entry name" value="NUDIX_CoAse_Nudt7"/>
    <property type="match status" value="1"/>
</dbReference>
<evidence type="ECO:0000256" key="4">
    <source>
        <dbReference type="ARBA" id="ARBA00022801"/>
    </source>
</evidence>
<dbReference type="RefSeq" id="WP_303280960.1">
    <property type="nucleotide sequence ID" value="NZ_BAABCZ010000016.1"/>
</dbReference>
<accession>A0ABT8WXN0</accession>
<evidence type="ECO:0000313" key="9">
    <source>
        <dbReference type="Proteomes" id="UP001176891"/>
    </source>
</evidence>
<evidence type="ECO:0000313" key="8">
    <source>
        <dbReference type="EMBL" id="MDO5986445.1"/>
    </source>
</evidence>
<dbReference type="Pfam" id="PF00293">
    <property type="entry name" value="NUDIX"/>
    <property type="match status" value="1"/>
</dbReference>
<evidence type="ECO:0000256" key="5">
    <source>
        <dbReference type="ARBA" id="ARBA00022842"/>
    </source>
</evidence>
<dbReference type="PANTHER" id="PTHR12992">
    <property type="entry name" value="NUDIX HYDROLASE"/>
    <property type="match status" value="1"/>
</dbReference>
<evidence type="ECO:0000256" key="2">
    <source>
        <dbReference type="ARBA" id="ARBA00001946"/>
    </source>
</evidence>
<keyword evidence="4 8" id="KW-0378">Hydrolase</keyword>
<keyword evidence="9" id="KW-1185">Reference proteome</keyword>
<dbReference type="EC" id="3.6.1.55" evidence="8"/>
<protein>
    <submittedName>
        <fullName evidence="8">CoA pyrophosphatase</fullName>
        <ecNumber evidence="8">3.6.1.55</ecNumber>
    </submittedName>
</protein>